<reference evidence="2 3" key="1">
    <citation type="journal article" date="2018" name="Mol. Plant">
        <title>The genome of Artemisia annua provides insight into the evolution of Asteraceae family and artemisinin biosynthesis.</title>
        <authorList>
            <person name="Shen Q."/>
            <person name="Zhang L."/>
            <person name="Liao Z."/>
            <person name="Wang S."/>
            <person name="Yan T."/>
            <person name="Shi P."/>
            <person name="Liu M."/>
            <person name="Fu X."/>
            <person name="Pan Q."/>
            <person name="Wang Y."/>
            <person name="Lv Z."/>
            <person name="Lu X."/>
            <person name="Zhang F."/>
            <person name="Jiang W."/>
            <person name="Ma Y."/>
            <person name="Chen M."/>
            <person name="Hao X."/>
            <person name="Li L."/>
            <person name="Tang Y."/>
            <person name="Lv G."/>
            <person name="Zhou Y."/>
            <person name="Sun X."/>
            <person name="Brodelius P.E."/>
            <person name="Rose J.K.C."/>
            <person name="Tang K."/>
        </authorList>
    </citation>
    <scope>NUCLEOTIDE SEQUENCE [LARGE SCALE GENOMIC DNA]</scope>
    <source>
        <strain evidence="3">cv. Huhao1</strain>
        <tissue evidence="2">Leaf</tissue>
    </source>
</reference>
<accession>A0A2U1N4A3</accession>
<sequence>MASDSNTSFPLGSQSSRTDNESQARKNQKLIENLTILKKSFDSIKHLNNAYANKIKDLNSKIEKMGYELNKKQNEIEILKKGKNKGSEIDPARKVNLEYNGRIQIMSVKKEALDKLFGIGISNVELYSIASSMGCLASHFPCIYLGLPIGANMSRCNNWKPLVDKFHKRLSKWKSKSLSIVISPRVNGGLGIGSLRITNQALLFKWWWRFCVEDQALWCKVIRSIHGPLGGLFDSTTVKYKSGPWYYIMKLKEDLQRNGINLPSMFKRKVGNGQSTSFWNNIWLGGPSLSCSFPRLYRVDANPNCLVSK</sequence>
<comment type="caution">
    <text evidence="2">The sequence shown here is derived from an EMBL/GenBank/DDBJ whole genome shotgun (WGS) entry which is preliminary data.</text>
</comment>
<organism evidence="2 3">
    <name type="scientific">Artemisia annua</name>
    <name type="common">Sweet wormwood</name>
    <dbReference type="NCBI Taxonomy" id="35608"/>
    <lineage>
        <taxon>Eukaryota</taxon>
        <taxon>Viridiplantae</taxon>
        <taxon>Streptophyta</taxon>
        <taxon>Embryophyta</taxon>
        <taxon>Tracheophyta</taxon>
        <taxon>Spermatophyta</taxon>
        <taxon>Magnoliopsida</taxon>
        <taxon>eudicotyledons</taxon>
        <taxon>Gunneridae</taxon>
        <taxon>Pentapetalae</taxon>
        <taxon>asterids</taxon>
        <taxon>campanulids</taxon>
        <taxon>Asterales</taxon>
        <taxon>Asteraceae</taxon>
        <taxon>Asteroideae</taxon>
        <taxon>Anthemideae</taxon>
        <taxon>Artemisiinae</taxon>
        <taxon>Artemisia</taxon>
    </lineage>
</organism>
<keyword evidence="2" id="KW-0548">Nucleotidyltransferase</keyword>
<dbReference type="GO" id="GO:0003964">
    <property type="term" value="F:RNA-directed DNA polymerase activity"/>
    <property type="evidence" value="ECO:0007669"/>
    <property type="project" value="UniProtKB-KW"/>
</dbReference>
<dbReference type="AlphaFoldDB" id="A0A2U1N4A3"/>
<evidence type="ECO:0000313" key="3">
    <source>
        <dbReference type="Proteomes" id="UP000245207"/>
    </source>
</evidence>
<feature type="compositionally biased region" description="Polar residues" evidence="1">
    <location>
        <begin position="1"/>
        <end position="17"/>
    </location>
</feature>
<dbReference type="PANTHER" id="PTHR33116">
    <property type="entry name" value="REVERSE TRANSCRIPTASE ZINC-BINDING DOMAIN-CONTAINING PROTEIN-RELATED-RELATED"/>
    <property type="match status" value="1"/>
</dbReference>
<proteinExistence type="predicted"/>
<keyword evidence="2" id="KW-0695">RNA-directed DNA polymerase</keyword>
<feature type="region of interest" description="Disordered" evidence="1">
    <location>
        <begin position="1"/>
        <end position="25"/>
    </location>
</feature>
<evidence type="ECO:0000256" key="1">
    <source>
        <dbReference type="SAM" id="MobiDB-lite"/>
    </source>
</evidence>
<dbReference type="Proteomes" id="UP000245207">
    <property type="component" value="Unassembled WGS sequence"/>
</dbReference>
<name>A0A2U1N4A3_ARTAN</name>
<dbReference type="EMBL" id="PKPP01003655">
    <property type="protein sequence ID" value="PWA68342.1"/>
    <property type="molecule type" value="Genomic_DNA"/>
</dbReference>
<dbReference type="OrthoDB" id="1740865at2759"/>
<gene>
    <name evidence="2" type="ORF">CTI12_AA308550</name>
</gene>
<protein>
    <submittedName>
        <fullName evidence="2">RNA-directed DNA polymerase, eukaryota, Reverse transcriptase zinc-binding domain protein</fullName>
    </submittedName>
</protein>
<dbReference type="STRING" id="35608.A0A2U1N4A3"/>
<evidence type="ECO:0000313" key="2">
    <source>
        <dbReference type="EMBL" id="PWA68342.1"/>
    </source>
</evidence>
<dbReference type="PANTHER" id="PTHR33116:SF79">
    <property type="entry name" value="REVERSE TRANSCRIPTASE DOMAIN, ZINC FINGER, CCHC-TYPE-RELATED"/>
    <property type="match status" value="1"/>
</dbReference>
<keyword evidence="2" id="KW-0808">Transferase</keyword>
<keyword evidence="3" id="KW-1185">Reference proteome</keyword>